<reference evidence="3" key="1">
    <citation type="journal article" date="2006" name="PLoS Biol.">
        <title>Macronuclear genome sequence of the ciliate Tetrahymena thermophila, a model eukaryote.</title>
        <authorList>
            <person name="Eisen J.A."/>
            <person name="Coyne R.S."/>
            <person name="Wu M."/>
            <person name="Wu D."/>
            <person name="Thiagarajan M."/>
            <person name="Wortman J.R."/>
            <person name="Badger J.H."/>
            <person name="Ren Q."/>
            <person name="Amedeo P."/>
            <person name="Jones K.M."/>
            <person name="Tallon L.J."/>
            <person name="Delcher A.L."/>
            <person name="Salzberg S.L."/>
            <person name="Silva J.C."/>
            <person name="Haas B.J."/>
            <person name="Majoros W.H."/>
            <person name="Farzad M."/>
            <person name="Carlton J.M."/>
            <person name="Smith R.K. Jr."/>
            <person name="Garg J."/>
            <person name="Pearlman R.E."/>
            <person name="Karrer K.M."/>
            <person name="Sun L."/>
            <person name="Manning G."/>
            <person name="Elde N.C."/>
            <person name="Turkewitz A.P."/>
            <person name="Asai D.J."/>
            <person name="Wilkes D.E."/>
            <person name="Wang Y."/>
            <person name="Cai H."/>
            <person name="Collins K."/>
            <person name="Stewart B.A."/>
            <person name="Lee S.R."/>
            <person name="Wilamowska K."/>
            <person name="Weinberg Z."/>
            <person name="Ruzzo W.L."/>
            <person name="Wloga D."/>
            <person name="Gaertig J."/>
            <person name="Frankel J."/>
            <person name="Tsao C.-C."/>
            <person name="Gorovsky M.A."/>
            <person name="Keeling P.J."/>
            <person name="Waller R.F."/>
            <person name="Patron N.J."/>
            <person name="Cherry J.M."/>
            <person name="Stover N.A."/>
            <person name="Krieger C.J."/>
            <person name="del Toro C."/>
            <person name="Ryder H.F."/>
            <person name="Williamson S.C."/>
            <person name="Barbeau R.A."/>
            <person name="Hamilton E.P."/>
            <person name="Orias E."/>
        </authorList>
    </citation>
    <scope>NUCLEOTIDE SEQUENCE [LARGE SCALE GENOMIC DNA]</scope>
    <source>
        <strain evidence="3">SB210</strain>
    </source>
</reference>
<evidence type="ECO:0000313" key="2">
    <source>
        <dbReference type="EMBL" id="EAR82718.2"/>
    </source>
</evidence>
<name>Q22BS1_TETTS</name>
<dbReference type="Proteomes" id="UP000009168">
    <property type="component" value="Unassembled WGS sequence"/>
</dbReference>
<accession>Q22BS1</accession>
<dbReference type="HOGENOM" id="CLU_623326_0_0_1"/>
<dbReference type="EMBL" id="GG662500">
    <property type="protein sequence ID" value="EAR82718.2"/>
    <property type="molecule type" value="Genomic_DNA"/>
</dbReference>
<evidence type="ECO:0000313" key="3">
    <source>
        <dbReference type="Proteomes" id="UP000009168"/>
    </source>
</evidence>
<proteinExistence type="predicted"/>
<dbReference type="KEGG" id="tet:TTHERM_01085480"/>
<dbReference type="GeneID" id="7823061"/>
<feature type="region of interest" description="Disordered" evidence="1">
    <location>
        <begin position="344"/>
        <end position="367"/>
    </location>
</feature>
<feature type="compositionally biased region" description="Polar residues" evidence="1">
    <location>
        <begin position="349"/>
        <end position="359"/>
    </location>
</feature>
<evidence type="ECO:0000256" key="1">
    <source>
        <dbReference type="SAM" id="MobiDB-lite"/>
    </source>
</evidence>
<sequence>MINTNYSKKQIKWNEKQNEKLQNLQLNYAPFEYIQEELESDKKIIENQIYLPSQVKQNEEDSMNENINLQYFRDISKDKEFSQNIYLTNYWEFNQAKLEDLRTSEIQKQFDMLRNGDELEPLREIYLTDFEISIALTVLSNCLTDGIIEYLRRIYDPEKDYSYLTDSQKTIINKFVQYLPQYSIVLLNQQMPFDKKQFIETHYITYKVKISKQIHKDNHLLCDVFLRYEKFSEYEISLRYFMQKKLEVLIDQKFNSTKELIKALQLMYNEEKNKIQTIAENSSVTLSTCIHTQQKIQPNEESFNTKLDYSQTDNESPLKKDQLQSKILPNYIIIKEEKADKVNQEQKKQSNLINGNFTQKNKENSGKMNLQKQDNVQKDLFQQKHSKDLNILCNQNKKKGVNVLQLNLDEKQKLIQDKIQFIEFIISKVPVVKQKFHISKNEKSIQQVLQAYKSINSIIEKARELNQKVNIQQINTFLTAYKSKKIDNILNEIKRSNKKYFV</sequence>
<keyword evidence="3" id="KW-1185">Reference proteome</keyword>
<dbReference type="AlphaFoldDB" id="Q22BS1"/>
<protein>
    <submittedName>
        <fullName evidence="2">Uncharacterized protein</fullName>
    </submittedName>
</protein>
<dbReference type="RefSeq" id="XP_001030381.2">
    <property type="nucleotide sequence ID" value="XM_001030381.3"/>
</dbReference>
<gene>
    <name evidence="2" type="ORF">TTHERM_01085480</name>
</gene>
<organism evidence="2 3">
    <name type="scientific">Tetrahymena thermophila (strain SB210)</name>
    <dbReference type="NCBI Taxonomy" id="312017"/>
    <lineage>
        <taxon>Eukaryota</taxon>
        <taxon>Sar</taxon>
        <taxon>Alveolata</taxon>
        <taxon>Ciliophora</taxon>
        <taxon>Intramacronucleata</taxon>
        <taxon>Oligohymenophorea</taxon>
        <taxon>Hymenostomatida</taxon>
        <taxon>Tetrahymenina</taxon>
        <taxon>Tetrahymenidae</taxon>
        <taxon>Tetrahymena</taxon>
    </lineage>
</organism>
<dbReference type="InParanoid" id="Q22BS1"/>